<organism evidence="1 2">
    <name type="scientific">Helianthus annuus</name>
    <name type="common">Common sunflower</name>
    <dbReference type="NCBI Taxonomy" id="4232"/>
    <lineage>
        <taxon>Eukaryota</taxon>
        <taxon>Viridiplantae</taxon>
        <taxon>Streptophyta</taxon>
        <taxon>Embryophyta</taxon>
        <taxon>Tracheophyta</taxon>
        <taxon>Spermatophyta</taxon>
        <taxon>Magnoliopsida</taxon>
        <taxon>eudicotyledons</taxon>
        <taxon>Gunneridae</taxon>
        <taxon>Pentapetalae</taxon>
        <taxon>asterids</taxon>
        <taxon>campanulids</taxon>
        <taxon>Asterales</taxon>
        <taxon>Asteraceae</taxon>
        <taxon>Asteroideae</taxon>
        <taxon>Heliantheae alliance</taxon>
        <taxon>Heliantheae</taxon>
        <taxon>Helianthus</taxon>
    </lineage>
</organism>
<accession>A0A251SES4</accession>
<proteinExistence type="predicted"/>
<dbReference type="AlphaFoldDB" id="A0A251SES4"/>
<reference evidence="2" key="1">
    <citation type="journal article" date="2017" name="Nature">
        <title>The sunflower genome provides insights into oil metabolism, flowering and Asterid evolution.</title>
        <authorList>
            <person name="Badouin H."/>
            <person name="Gouzy J."/>
            <person name="Grassa C.J."/>
            <person name="Murat F."/>
            <person name="Staton S.E."/>
            <person name="Cottret L."/>
            <person name="Lelandais-Briere C."/>
            <person name="Owens G.L."/>
            <person name="Carrere S."/>
            <person name="Mayjonade B."/>
            <person name="Legrand L."/>
            <person name="Gill N."/>
            <person name="Kane N.C."/>
            <person name="Bowers J.E."/>
            <person name="Hubner S."/>
            <person name="Bellec A."/>
            <person name="Berard A."/>
            <person name="Berges H."/>
            <person name="Blanchet N."/>
            <person name="Boniface M.C."/>
            <person name="Brunel D."/>
            <person name="Catrice O."/>
            <person name="Chaidir N."/>
            <person name="Claudel C."/>
            <person name="Donnadieu C."/>
            <person name="Faraut T."/>
            <person name="Fievet G."/>
            <person name="Helmstetter N."/>
            <person name="King M."/>
            <person name="Knapp S.J."/>
            <person name="Lai Z."/>
            <person name="Le Paslier M.C."/>
            <person name="Lippi Y."/>
            <person name="Lorenzon L."/>
            <person name="Mandel J.R."/>
            <person name="Marage G."/>
            <person name="Marchand G."/>
            <person name="Marquand E."/>
            <person name="Bret-Mestries E."/>
            <person name="Morien E."/>
            <person name="Nambeesan S."/>
            <person name="Nguyen T."/>
            <person name="Pegot-Espagnet P."/>
            <person name="Pouilly N."/>
            <person name="Raftis F."/>
            <person name="Sallet E."/>
            <person name="Schiex T."/>
            <person name="Thomas J."/>
            <person name="Vandecasteele C."/>
            <person name="Vares D."/>
            <person name="Vear F."/>
            <person name="Vautrin S."/>
            <person name="Crespi M."/>
            <person name="Mangin B."/>
            <person name="Burke J.M."/>
            <person name="Salse J."/>
            <person name="Munos S."/>
            <person name="Vincourt P."/>
            <person name="Rieseberg L.H."/>
            <person name="Langlade N.B."/>
        </authorList>
    </citation>
    <scope>NUCLEOTIDE SEQUENCE [LARGE SCALE GENOMIC DNA]</scope>
    <source>
        <strain evidence="2">cv. SF193</strain>
    </source>
</reference>
<name>A0A251SES4_HELAN</name>
<dbReference type="Proteomes" id="UP000215914">
    <property type="component" value="Chromosome 14"/>
</dbReference>
<gene>
    <name evidence="1" type="ORF">HannXRQ_Chr14g0433841</name>
</gene>
<protein>
    <submittedName>
        <fullName evidence="1">Uncharacterized protein</fullName>
    </submittedName>
</protein>
<evidence type="ECO:0000313" key="1">
    <source>
        <dbReference type="EMBL" id="OTF97369.1"/>
    </source>
</evidence>
<evidence type="ECO:0000313" key="2">
    <source>
        <dbReference type="Proteomes" id="UP000215914"/>
    </source>
</evidence>
<sequence>MVRTSKVLRQDSTFNYNEMVRTSKVLRQDSTFNYKWAYNSNQNNKKNQKGACILESHLTRLLKEMEMLISYKALLNAF</sequence>
<dbReference type="EMBL" id="CM007903">
    <property type="protein sequence ID" value="OTF97369.1"/>
    <property type="molecule type" value="Genomic_DNA"/>
</dbReference>
<keyword evidence="2" id="KW-1185">Reference proteome</keyword>
<dbReference type="InParanoid" id="A0A251SES4"/>